<comment type="caution">
    <text evidence="18">The sequence shown here is derived from an EMBL/GenBank/DDBJ whole genome shotgun (WGS) entry which is preliminary data.</text>
</comment>
<evidence type="ECO:0000256" key="16">
    <source>
        <dbReference type="RuleBase" id="RU003651"/>
    </source>
</evidence>
<keyword evidence="8 15" id="KW-0378">Hydrolase</keyword>
<dbReference type="SUPFAM" id="SSF52540">
    <property type="entry name" value="P-loop containing nucleoside triphosphate hydrolases"/>
    <property type="match status" value="1"/>
</dbReference>
<dbReference type="Pfam" id="PF06480">
    <property type="entry name" value="FtsH_ext"/>
    <property type="match status" value="1"/>
</dbReference>
<dbReference type="Gene3D" id="1.20.58.760">
    <property type="entry name" value="Peptidase M41"/>
    <property type="match status" value="1"/>
</dbReference>
<organism evidence="18 19">
    <name type="scientific">Clostridium gasigenes</name>
    <dbReference type="NCBI Taxonomy" id="94869"/>
    <lineage>
        <taxon>Bacteria</taxon>
        <taxon>Bacillati</taxon>
        <taxon>Bacillota</taxon>
        <taxon>Clostridia</taxon>
        <taxon>Eubacteriales</taxon>
        <taxon>Clostridiaceae</taxon>
        <taxon>Clostridium</taxon>
    </lineage>
</organism>
<dbReference type="NCBIfam" id="TIGR01241">
    <property type="entry name" value="FtsH_fam"/>
    <property type="match status" value="1"/>
</dbReference>
<feature type="transmembrane region" description="Helical" evidence="15">
    <location>
        <begin position="103"/>
        <end position="124"/>
    </location>
</feature>
<accession>A0A7X0SFR1</accession>
<evidence type="ECO:0000256" key="8">
    <source>
        <dbReference type="ARBA" id="ARBA00022801"/>
    </source>
</evidence>
<proteinExistence type="inferred from homology"/>
<dbReference type="FunFam" id="3.40.50.300:FF:000001">
    <property type="entry name" value="ATP-dependent zinc metalloprotease FtsH"/>
    <property type="match status" value="1"/>
</dbReference>
<evidence type="ECO:0000256" key="12">
    <source>
        <dbReference type="ARBA" id="ARBA00023049"/>
    </source>
</evidence>
<evidence type="ECO:0000256" key="10">
    <source>
        <dbReference type="ARBA" id="ARBA00022840"/>
    </source>
</evidence>
<comment type="subcellular location">
    <subcellularLocation>
        <location evidence="15">Cell membrane</location>
        <topology evidence="15">Multi-pass membrane protein</topology>
        <orientation evidence="15">Cytoplasmic side</orientation>
    </subcellularLocation>
    <subcellularLocation>
        <location evidence="1">Membrane</location>
    </subcellularLocation>
</comment>
<feature type="active site" evidence="15">
    <location>
        <position position="420"/>
    </location>
</feature>
<evidence type="ECO:0000256" key="13">
    <source>
        <dbReference type="ARBA" id="ARBA00023136"/>
    </source>
</evidence>
<comment type="similarity">
    <text evidence="16">Belongs to the AAA ATPase family.</text>
</comment>
<evidence type="ECO:0000259" key="17">
    <source>
        <dbReference type="SMART" id="SM00382"/>
    </source>
</evidence>
<evidence type="ECO:0000256" key="7">
    <source>
        <dbReference type="ARBA" id="ARBA00022741"/>
    </source>
</evidence>
<dbReference type="Gene3D" id="3.30.720.210">
    <property type="match status" value="1"/>
</dbReference>
<evidence type="ECO:0000256" key="5">
    <source>
        <dbReference type="ARBA" id="ARBA00022692"/>
    </source>
</evidence>
<comment type="similarity">
    <text evidence="14 15">In the central section; belongs to the AAA ATPase family.</text>
</comment>
<dbReference type="InterPro" id="IPR005936">
    <property type="entry name" value="FtsH"/>
</dbReference>
<dbReference type="HAMAP" id="MF_01458">
    <property type="entry name" value="FtsH"/>
    <property type="match status" value="1"/>
</dbReference>
<comment type="subunit">
    <text evidence="15">Homohexamer.</text>
</comment>
<comment type="function">
    <text evidence="15">Acts as a processive, ATP-dependent zinc metallopeptidase for both cytoplasmic and membrane proteins. Plays a role in the quality control of integral membrane proteins.</text>
</comment>
<dbReference type="GO" id="GO:0008270">
    <property type="term" value="F:zinc ion binding"/>
    <property type="evidence" value="ECO:0007669"/>
    <property type="project" value="UniProtKB-UniRule"/>
</dbReference>
<evidence type="ECO:0000256" key="15">
    <source>
        <dbReference type="HAMAP-Rule" id="MF_01458"/>
    </source>
</evidence>
<dbReference type="RefSeq" id="WP_185165737.1">
    <property type="nucleotide sequence ID" value="NZ_JACKWY010000022.1"/>
</dbReference>
<dbReference type="Pfam" id="PF00004">
    <property type="entry name" value="AAA"/>
    <property type="match status" value="1"/>
</dbReference>
<dbReference type="PANTHER" id="PTHR23076:SF113">
    <property type="entry name" value="ATP-DEPENDENT ZINC METALLOPROTEASE FTSH 1, CHLOROPLASTIC-RELATED"/>
    <property type="match status" value="1"/>
</dbReference>
<evidence type="ECO:0000256" key="4">
    <source>
        <dbReference type="ARBA" id="ARBA00022670"/>
    </source>
</evidence>
<dbReference type="Gene3D" id="1.10.8.60">
    <property type="match status" value="1"/>
</dbReference>
<dbReference type="InterPro" id="IPR000642">
    <property type="entry name" value="Peptidase_M41"/>
</dbReference>
<gene>
    <name evidence="15" type="primary">ftsH</name>
    <name evidence="18" type="ORF">H7E68_19105</name>
</gene>
<evidence type="ECO:0000256" key="14">
    <source>
        <dbReference type="ARBA" id="ARBA00061570"/>
    </source>
</evidence>
<feature type="domain" description="AAA+ ATPase" evidence="17">
    <location>
        <begin position="189"/>
        <end position="328"/>
    </location>
</feature>
<dbReference type="InterPro" id="IPR027417">
    <property type="entry name" value="P-loop_NTPase"/>
</dbReference>
<comment type="similarity">
    <text evidence="2 15">In the C-terminal section; belongs to the peptidase M41 family.</text>
</comment>
<dbReference type="GO" id="GO:0005524">
    <property type="term" value="F:ATP binding"/>
    <property type="evidence" value="ECO:0007669"/>
    <property type="project" value="UniProtKB-UniRule"/>
</dbReference>
<feature type="binding site" evidence="15">
    <location>
        <begin position="197"/>
        <end position="204"/>
    </location>
    <ligand>
        <name>ATP</name>
        <dbReference type="ChEBI" id="CHEBI:30616"/>
    </ligand>
</feature>
<dbReference type="Pfam" id="PF17862">
    <property type="entry name" value="AAA_lid_3"/>
    <property type="match status" value="1"/>
</dbReference>
<keyword evidence="4 15" id="KW-0645">Protease</keyword>
<dbReference type="GO" id="GO:0004222">
    <property type="term" value="F:metalloendopeptidase activity"/>
    <property type="evidence" value="ECO:0007669"/>
    <property type="project" value="InterPro"/>
</dbReference>
<dbReference type="InterPro" id="IPR003960">
    <property type="entry name" value="ATPase_AAA_CS"/>
</dbReference>
<evidence type="ECO:0000256" key="11">
    <source>
        <dbReference type="ARBA" id="ARBA00022989"/>
    </source>
</evidence>
<evidence type="ECO:0000313" key="19">
    <source>
        <dbReference type="Proteomes" id="UP000585258"/>
    </source>
</evidence>
<dbReference type="GO" id="GO:0016887">
    <property type="term" value="F:ATP hydrolysis activity"/>
    <property type="evidence" value="ECO:0007669"/>
    <property type="project" value="UniProtKB-UniRule"/>
</dbReference>
<dbReference type="EC" id="3.4.24.-" evidence="15"/>
<keyword evidence="7 15" id="KW-0547">Nucleotide-binding</keyword>
<dbReference type="PROSITE" id="PS00674">
    <property type="entry name" value="AAA"/>
    <property type="match status" value="1"/>
</dbReference>
<dbReference type="GO" id="GO:0005886">
    <property type="term" value="C:plasma membrane"/>
    <property type="evidence" value="ECO:0007669"/>
    <property type="project" value="UniProtKB-SubCell"/>
</dbReference>
<dbReference type="PANTHER" id="PTHR23076">
    <property type="entry name" value="METALLOPROTEASE M41 FTSH"/>
    <property type="match status" value="1"/>
</dbReference>
<dbReference type="SUPFAM" id="SSF140990">
    <property type="entry name" value="FtsH protease domain-like"/>
    <property type="match status" value="1"/>
</dbReference>
<reference evidence="18 19" key="1">
    <citation type="submission" date="2020-08" db="EMBL/GenBank/DDBJ databases">
        <title>Clostridia isolated from Swiss meat.</title>
        <authorList>
            <person name="Wambui J."/>
            <person name="Stevens M.J.A."/>
            <person name="Stephan R."/>
        </authorList>
    </citation>
    <scope>NUCLEOTIDE SEQUENCE [LARGE SCALE GENOMIC DNA]</scope>
    <source>
        <strain evidence="18 19">CM001</strain>
    </source>
</reference>
<dbReference type="GO" id="GO:0004176">
    <property type="term" value="F:ATP-dependent peptidase activity"/>
    <property type="evidence" value="ECO:0007669"/>
    <property type="project" value="InterPro"/>
</dbReference>
<evidence type="ECO:0000256" key="1">
    <source>
        <dbReference type="ARBA" id="ARBA00004370"/>
    </source>
</evidence>
<keyword evidence="6 15" id="KW-0479">Metal-binding</keyword>
<comment type="cofactor">
    <cofactor evidence="15">
        <name>Zn(2+)</name>
        <dbReference type="ChEBI" id="CHEBI:29105"/>
    </cofactor>
    <text evidence="15">Binds 1 zinc ion per subunit.</text>
</comment>
<dbReference type="GO" id="GO:0006508">
    <property type="term" value="P:proteolysis"/>
    <property type="evidence" value="ECO:0007669"/>
    <property type="project" value="UniProtKB-KW"/>
</dbReference>
<feature type="binding site" evidence="15">
    <location>
        <position position="495"/>
    </location>
    <ligand>
        <name>Zn(2+)</name>
        <dbReference type="ChEBI" id="CHEBI:29105"/>
        <note>catalytic</note>
    </ligand>
</feature>
<dbReference type="GO" id="GO:0030163">
    <property type="term" value="P:protein catabolic process"/>
    <property type="evidence" value="ECO:0007669"/>
    <property type="project" value="UniProtKB-UniRule"/>
</dbReference>
<dbReference type="CDD" id="cd19501">
    <property type="entry name" value="RecA-like_FtsH"/>
    <property type="match status" value="1"/>
</dbReference>
<keyword evidence="10 15" id="KW-0067">ATP-binding</keyword>
<keyword evidence="5 15" id="KW-0812">Transmembrane</keyword>
<evidence type="ECO:0000256" key="6">
    <source>
        <dbReference type="ARBA" id="ARBA00022723"/>
    </source>
</evidence>
<dbReference type="InterPro" id="IPR003959">
    <property type="entry name" value="ATPase_AAA_core"/>
</dbReference>
<dbReference type="Gene3D" id="3.40.50.300">
    <property type="entry name" value="P-loop containing nucleotide triphosphate hydrolases"/>
    <property type="match status" value="1"/>
</dbReference>
<protein>
    <recommendedName>
        <fullName evidence="15">ATP-dependent zinc metalloprotease FtsH</fullName>
        <ecNumber evidence="15">3.4.24.-</ecNumber>
    </recommendedName>
</protein>
<evidence type="ECO:0000256" key="9">
    <source>
        <dbReference type="ARBA" id="ARBA00022833"/>
    </source>
</evidence>
<keyword evidence="9 15" id="KW-0862">Zinc</keyword>
<feature type="transmembrane region" description="Helical" evidence="15">
    <location>
        <begin position="7"/>
        <end position="25"/>
    </location>
</feature>
<dbReference type="InterPro" id="IPR041569">
    <property type="entry name" value="AAA_lid_3"/>
</dbReference>
<keyword evidence="13 15" id="KW-0472">Membrane</keyword>
<dbReference type="Pfam" id="PF01434">
    <property type="entry name" value="Peptidase_M41"/>
    <property type="match status" value="1"/>
</dbReference>
<dbReference type="Proteomes" id="UP000585258">
    <property type="component" value="Unassembled WGS sequence"/>
</dbReference>
<dbReference type="EMBL" id="JACKWY010000022">
    <property type="protein sequence ID" value="MBB6716795.1"/>
    <property type="molecule type" value="Genomic_DNA"/>
</dbReference>
<sequence>MKKYSSATVWLIAILILFMSATFLWNNNKMSDKIAYSEFEQKWSDSEIDSLVVQNDNMTITGKYRDAKQFTTYAPVEVLKVLIEKREANDVRIDFEAPSKNNIILTMLPIIMMGILFFGFMFIMKQQSQGGGSKGVMNFGKSKAKVVNPESQKVTFQDVAGADEEKGELEEIVDFLKLPAKYIEMGARIPKGILLVGPPGTGKTLLARAVAGEAGVPFYSISGSDFVEMFVGVGASRVRDLFGEAKKTAPSLIFIDEIDAVGRKRGAGLGGGHDEREQTLNQLLVEMDGFGANEGIIMIAATNRPDILDPALLRPGRFDRQIVVGVPDVKGREEVLKVHTKKKPLAEEVDLHVLAKRTPGFSGADLENVANEAALLAVRNEKKKIGMNEFEDAITRVMVGTEKKSRAINEYDRKLTAYHEAGHAVVMRLLEHSDPVHEISIIPRGLAGGYTMHLPKEDRSYTSKAKLKDDMVGLLGGRVSEKLILSDISTGAKNDIDRVSAISRAMVMHYGMSDKIGSISYGSDNNEVFLGKDLGSSKNFSEEIAAEIDKEVKIFIDEAYNRAETLLRENITKLHAVAGVLLEKEKLDGKEFEAIFDAN</sequence>
<feature type="binding site" evidence="15">
    <location>
        <position position="423"/>
    </location>
    <ligand>
        <name>Zn(2+)</name>
        <dbReference type="ChEBI" id="CHEBI:29105"/>
        <note>catalytic</note>
    </ligand>
</feature>
<feature type="binding site" evidence="15">
    <location>
        <position position="419"/>
    </location>
    <ligand>
        <name>Zn(2+)</name>
        <dbReference type="ChEBI" id="CHEBI:29105"/>
        <note>catalytic</note>
    </ligand>
</feature>
<name>A0A7X0SFR1_9CLOT</name>
<dbReference type="FunFam" id="1.20.58.760:FF:000001">
    <property type="entry name" value="ATP-dependent zinc metalloprotease FtsH"/>
    <property type="match status" value="1"/>
</dbReference>
<dbReference type="InterPro" id="IPR037219">
    <property type="entry name" value="Peptidase_M41-like"/>
</dbReference>
<keyword evidence="3 15" id="KW-1003">Cell membrane</keyword>
<evidence type="ECO:0000313" key="18">
    <source>
        <dbReference type="EMBL" id="MBB6716795.1"/>
    </source>
</evidence>
<keyword evidence="12 15" id="KW-0482">Metalloprotease</keyword>
<dbReference type="FunFam" id="1.10.8.60:FF:000001">
    <property type="entry name" value="ATP-dependent zinc metalloprotease FtsH"/>
    <property type="match status" value="1"/>
</dbReference>
<keyword evidence="11 15" id="KW-1133">Transmembrane helix</keyword>
<evidence type="ECO:0000256" key="2">
    <source>
        <dbReference type="ARBA" id="ARBA00010044"/>
    </source>
</evidence>
<dbReference type="AlphaFoldDB" id="A0A7X0SFR1"/>
<dbReference type="SMART" id="SM00382">
    <property type="entry name" value="AAA"/>
    <property type="match status" value="1"/>
</dbReference>
<evidence type="ECO:0000256" key="3">
    <source>
        <dbReference type="ARBA" id="ARBA00022475"/>
    </source>
</evidence>
<dbReference type="InterPro" id="IPR011546">
    <property type="entry name" value="Pept_M41_FtsH_extracell"/>
</dbReference>
<dbReference type="InterPro" id="IPR003593">
    <property type="entry name" value="AAA+_ATPase"/>
</dbReference>